<dbReference type="InterPro" id="IPR036922">
    <property type="entry name" value="Rieske_2Fe-2S_sf"/>
</dbReference>
<dbReference type="InterPro" id="IPR050446">
    <property type="entry name" value="FAD-oxidoreductase/Apoptosis"/>
</dbReference>
<dbReference type="CDD" id="cd03478">
    <property type="entry name" value="Rieske_AIFL_N"/>
    <property type="match status" value="1"/>
</dbReference>
<evidence type="ECO:0000313" key="12">
    <source>
        <dbReference type="Proteomes" id="UP001565368"/>
    </source>
</evidence>
<dbReference type="Gene3D" id="2.102.10.10">
    <property type="entry name" value="Rieske [2Fe-2S] iron-sulphur domain"/>
    <property type="match status" value="1"/>
</dbReference>
<accession>A0ABR3Q827</accession>
<dbReference type="InterPro" id="IPR023753">
    <property type="entry name" value="FAD/NAD-binding_dom"/>
</dbReference>
<dbReference type="GeneID" id="95985692"/>
<keyword evidence="7" id="KW-0560">Oxidoreductase</keyword>
<evidence type="ECO:0000313" key="11">
    <source>
        <dbReference type="EMBL" id="KAL1410632.1"/>
    </source>
</evidence>
<keyword evidence="4" id="KW-0001">2Fe-2S</keyword>
<dbReference type="PANTHER" id="PTHR43557">
    <property type="entry name" value="APOPTOSIS-INDUCING FACTOR 1"/>
    <property type="match status" value="1"/>
</dbReference>
<dbReference type="SUPFAM" id="SSF50022">
    <property type="entry name" value="ISP domain"/>
    <property type="match status" value="1"/>
</dbReference>
<keyword evidence="8" id="KW-0408">Iron</keyword>
<dbReference type="Pfam" id="PF00355">
    <property type="entry name" value="Rieske"/>
    <property type="match status" value="1"/>
</dbReference>
<organism evidence="11 12">
    <name type="scientific">Vanrija albida</name>
    <dbReference type="NCBI Taxonomy" id="181172"/>
    <lineage>
        <taxon>Eukaryota</taxon>
        <taxon>Fungi</taxon>
        <taxon>Dikarya</taxon>
        <taxon>Basidiomycota</taxon>
        <taxon>Agaricomycotina</taxon>
        <taxon>Tremellomycetes</taxon>
        <taxon>Trichosporonales</taxon>
        <taxon>Trichosporonaceae</taxon>
        <taxon>Vanrija</taxon>
    </lineage>
</organism>
<proteinExistence type="inferred from homology"/>
<dbReference type="SUPFAM" id="SSF55424">
    <property type="entry name" value="FAD/NAD-linked reductases, dimerisation (C-terminal) domain"/>
    <property type="match status" value="1"/>
</dbReference>
<dbReference type="InterPro" id="IPR017941">
    <property type="entry name" value="Rieske_2Fe-2S"/>
</dbReference>
<dbReference type="Pfam" id="PF07992">
    <property type="entry name" value="Pyr_redox_2"/>
    <property type="match status" value="1"/>
</dbReference>
<dbReference type="EMBL" id="JBBXJM010000003">
    <property type="protein sequence ID" value="KAL1410632.1"/>
    <property type="molecule type" value="Genomic_DNA"/>
</dbReference>
<evidence type="ECO:0000256" key="5">
    <source>
        <dbReference type="ARBA" id="ARBA00022723"/>
    </source>
</evidence>
<comment type="caution">
    <text evidence="11">The sequence shown here is derived from an EMBL/GenBank/DDBJ whole genome shotgun (WGS) entry which is preliminary data.</text>
</comment>
<dbReference type="PANTHER" id="PTHR43557:SF2">
    <property type="entry name" value="RIESKE DOMAIN-CONTAINING PROTEIN-RELATED"/>
    <property type="match status" value="1"/>
</dbReference>
<keyword evidence="3" id="KW-0285">Flavoprotein</keyword>
<comment type="cofactor">
    <cofactor evidence="1">
        <name>FAD</name>
        <dbReference type="ChEBI" id="CHEBI:57692"/>
    </cofactor>
</comment>
<dbReference type="PRINTS" id="PR00368">
    <property type="entry name" value="FADPNR"/>
</dbReference>
<dbReference type="InterPro" id="IPR016156">
    <property type="entry name" value="FAD/NAD-linked_Rdtase_dimer_sf"/>
</dbReference>
<dbReference type="PRINTS" id="PR00411">
    <property type="entry name" value="PNDRDTASEI"/>
</dbReference>
<evidence type="ECO:0000256" key="6">
    <source>
        <dbReference type="ARBA" id="ARBA00022827"/>
    </source>
</evidence>
<keyword evidence="9" id="KW-0411">Iron-sulfur</keyword>
<comment type="similarity">
    <text evidence="2">Belongs to the FAD-dependent oxidoreductase family.</text>
</comment>
<keyword evidence="12" id="KW-1185">Reference proteome</keyword>
<feature type="domain" description="Rieske" evidence="10">
    <location>
        <begin position="7"/>
        <end position="103"/>
    </location>
</feature>
<dbReference type="RefSeq" id="XP_069210576.1">
    <property type="nucleotide sequence ID" value="XM_069353158.1"/>
</dbReference>
<dbReference type="InterPro" id="IPR036188">
    <property type="entry name" value="FAD/NAD-bd_sf"/>
</dbReference>
<evidence type="ECO:0000256" key="3">
    <source>
        <dbReference type="ARBA" id="ARBA00022630"/>
    </source>
</evidence>
<dbReference type="Gene3D" id="3.50.50.60">
    <property type="entry name" value="FAD/NAD(P)-binding domain"/>
    <property type="match status" value="2"/>
</dbReference>
<evidence type="ECO:0000256" key="8">
    <source>
        <dbReference type="ARBA" id="ARBA00023004"/>
    </source>
</evidence>
<gene>
    <name evidence="11" type="primary">aif1</name>
    <name evidence="11" type="ORF">Q8F55_004649</name>
</gene>
<reference evidence="11 12" key="1">
    <citation type="submission" date="2023-08" db="EMBL/GenBank/DDBJ databases">
        <title>Annotated Genome Sequence of Vanrija albida AlHP1.</title>
        <authorList>
            <person name="Herzog R."/>
        </authorList>
    </citation>
    <scope>NUCLEOTIDE SEQUENCE [LARGE SCALE GENOMIC DNA]</scope>
    <source>
        <strain evidence="11 12">AlHP1</strain>
    </source>
</reference>
<keyword evidence="5" id="KW-0479">Metal-binding</keyword>
<evidence type="ECO:0000256" key="7">
    <source>
        <dbReference type="ARBA" id="ARBA00023002"/>
    </source>
</evidence>
<evidence type="ECO:0000256" key="2">
    <source>
        <dbReference type="ARBA" id="ARBA00006442"/>
    </source>
</evidence>
<evidence type="ECO:0000256" key="4">
    <source>
        <dbReference type="ARBA" id="ARBA00022714"/>
    </source>
</evidence>
<dbReference type="SUPFAM" id="SSF51905">
    <property type="entry name" value="FAD/NAD(P)-binding domain"/>
    <property type="match status" value="2"/>
</dbReference>
<keyword evidence="6" id="KW-0274">FAD</keyword>
<name>A0ABR3Q827_9TREE</name>
<sequence>MSDIKTLPVLDDKDLAEGQLKAVDFDGSKVLLSRVKGEVHATSAHCTHYGAPLEKGVLDSNGRVVCPWHNACFNTKTGDIEDSPGLDSLWKYAVEIKDGKIFVSASEKEVKAKVGRVIARARKPIAATKAQKVVIVGGGAGAIHAIESLRERDYAGDITVISAEPYAPIDRTKLSKGLVDDAAKIEWRTPEVLTNDFGVALQLGTSVTAVDTSAQTVTTDKGETVKYDHLILAPGSIPKKIPIPGIDLEGVVTIRHTSDIKAVNDALGPDADVVIIGTSFIGIEAAQALAKKEHKSLIVVGVDEVPFENILGREVGLSLVKNLEGQGITLHRGASIEALTASPDGKKVAGIQIKDLGTLPASVVIVGTGVRPATDFLKSSGIPLERDGGVTVNEYLRVNGHKNVYAIGDIAHYPQFPDGFSRRVEHWNVAGNHGREVGRTIANPAEPAAYRRAPHFWSSIGKGLRFVSTGAPSDETYLDGSAEDLKFVLYQAKDGKITTVASMGRDPIVAKASELFIEGKLPTLDEIRNGKSLLDIQT</sequence>
<dbReference type="Proteomes" id="UP001565368">
    <property type="component" value="Unassembled WGS sequence"/>
</dbReference>
<evidence type="ECO:0000256" key="1">
    <source>
        <dbReference type="ARBA" id="ARBA00001974"/>
    </source>
</evidence>
<evidence type="ECO:0000256" key="9">
    <source>
        <dbReference type="ARBA" id="ARBA00023014"/>
    </source>
</evidence>
<evidence type="ECO:0000259" key="10">
    <source>
        <dbReference type="PROSITE" id="PS51296"/>
    </source>
</evidence>
<dbReference type="PROSITE" id="PS51296">
    <property type="entry name" value="RIESKE"/>
    <property type="match status" value="1"/>
</dbReference>
<protein>
    <submittedName>
        <fullName evidence="11">Apoptosis-inducing factor 1</fullName>
    </submittedName>
</protein>